<evidence type="ECO:0000313" key="3">
    <source>
        <dbReference type="EMBL" id="VFK26912.1"/>
    </source>
</evidence>
<accession>A0A450XCA5</accession>
<dbReference type="InterPro" id="IPR004323">
    <property type="entry name" value="Ion_tolerance_CutA"/>
</dbReference>
<dbReference type="PANTHER" id="PTHR23419">
    <property type="entry name" value="DIVALENT CATION TOLERANCE CUTA-RELATED"/>
    <property type="match status" value="1"/>
</dbReference>
<comment type="similarity">
    <text evidence="1">Belongs to the CutA family.</text>
</comment>
<evidence type="ECO:0000256" key="1">
    <source>
        <dbReference type="ARBA" id="ARBA00010169"/>
    </source>
</evidence>
<dbReference type="InterPro" id="IPR015867">
    <property type="entry name" value="N-reg_PII/ATP_PRibTrfase_C"/>
</dbReference>
<dbReference type="InterPro" id="IPR011322">
    <property type="entry name" value="N-reg_PII-like_a/b"/>
</dbReference>
<dbReference type="AlphaFoldDB" id="A0A450XCA5"/>
<dbReference type="SUPFAM" id="SSF54913">
    <property type="entry name" value="GlnB-like"/>
    <property type="match status" value="1"/>
</dbReference>
<reference evidence="3" key="1">
    <citation type="submission" date="2019-02" db="EMBL/GenBank/DDBJ databases">
        <authorList>
            <person name="Gruber-Vodicka R. H."/>
            <person name="Seah K. B. B."/>
        </authorList>
    </citation>
    <scope>NUCLEOTIDE SEQUENCE</scope>
    <source>
        <strain evidence="2">BECK_S312</strain>
        <strain evidence="3">BECK_S426</strain>
    </source>
</reference>
<dbReference type="EMBL" id="CAADFM010000038">
    <property type="protein sequence ID" value="VFK10462.1"/>
    <property type="molecule type" value="Genomic_DNA"/>
</dbReference>
<protein>
    <submittedName>
        <fullName evidence="3">Divalent cation tolerance protein</fullName>
    </submittedName>
</protein>
<dbReference type="GO" id="GO:0010038">
    <property type="term" value="P:response to metal ion"/>
    <property type="evidence" value="ECO:0007669"/>
    <property type="project" value="InterPro"/>
</dbReference>
<dbReference type="EMBL" id="CAADFP010000040">
    <property type="protein sequence ID" value="VFK26912.1"/>
    <property type="molecule type" value="Genomic_DNA"/>
</dbReference>
<proteinExistence type="inferred from homology"/>
<sequence length="112" mass="12497">MKTFPETPYRVVFCTCPNHDVAQEIAGALVEARLAACVNIVSGIQSVYRWQGKIEKDDELLLVIKTRQERIPELQRMIRQRHPDEVPEIIALPIASGSPAYLAWLGAEVGLG</sequence>
<gene>
    <name evidence="2" type="ORF">BECKLPF1236A_GA0070988_1003814</name>
    <name evidence="3" type="ORF">BECKLPF1236C_GA0070990_1004013</name>
</gene>
<organism evidence="3">
    <name type="scientific">Candidatus Kentrum sp. LPFa</name>
    <dbReference type="NCBI Taxonomy" id="2126335"/>
    <lineage>
        <taxon>Bacteria</taxon>
        <taxon>Pseudomonadati</taxon>
        <taxon>Pseudomonadota</taxon>
        <taxon>Gammaproteobacteria</taxon>
        <taxon>Candidatus Kentrum</taxon>
    </lineage>
</organism>
<dbReference type="GO" id="GO:0005507">
    <property type="term" value="F:copper ion binding"/>
    <property type="evidence" value="ECO:0007669"/>
    <property type="project" value="TreeGrafter"/>
</dbReference>
<dbReference type="Gene3D" id="3.30.70.120">
    <property type="match status" value="1"/>
</dbReference>
<name>A0A450XCA5_9GAMM</name>
<evidence type="ECO:0000313" key="2">
    <source>
        <dbReference type="EMBL" id="VFK10462.1"/>
    </source>
</evidence>
<dbReference type="Pfam" id="PF03091">
    <property type="entry name" value="CutA1"/>
    <property type="match status" value="1"/>
</dbReference>
<dbReference type="PANTHER" id="PTHR23419:SF8">
    <property type="entry name" value="FI09726P"/>
    <property type="match status" value="1"/>
</dbReference>